<protein>
    <submittedName>
        <fullName evidence="3">Hemerythrin-like domain-containing protein</fullName>
    </submittedName>
</protein>
<name>A0A2Y9ASN9_9RHOB</name>
<dbReference type="Gene3D" id="1.20.120.520">
    <property type="entry name" value="nmb1532 protein domain like"/>
    <property type="match status" value="1"/>
</dbReference>
<dbReference type="EMBL" id="QGDJ01000006">
    <property type="protein sequence ID" value="PWJ17397.1"/>
    <property type="molecule type" value="Genomic_DNA"/>
</dbReference>
<dbReference type="CDD" id="cd12108">
    <property type="entry name" value="Hr-like"/>
    <property type="match status" value="1"/>
</dbReference>
<evidence type="ECO:0000313" key="2">
    <source>
        <dbReference type="EMBL" id="PWJ17397.1"/>
    </source>
</evidence>
<dbReference type="AlphaFoldDB" id="A0A2Y9ASN9"/>
<feature type="domain" description="Hemerythrin-like" evidence="1">
    <location>
        <begin position="39"/>
        <end position="172"/>
    </location>
</feature>
<evidence type="ECO:0000259" key="1">
    <source>
        <dbReference type="Pfam" id="PF01814"/>
    </source>
</evidence>
<reference evidence="3 5" key="1">
    <citation type="submission" date="2016-10" db="EMBL/GenBank/DDBJ databases">
        <authorList>
            <person name="Cai Z."/>
        </authorList>
    </citation>
    <scope>NUCLEOTIDE SEQUENCE [LARGE SCALE GENOMIC DNA]</scope>
    <source>
        <strain evidence="3 5">DSM 25227</strain>
    </source>
</reference>
<dbReference type="Proteomes" id="UP000245839">
    <property type="component" value="Unassembled WGS sequence"/>
</dbReference>
<dbReference type="InterPro" id="IPR012312">
    <property type="entry name" value="Hemerythrin-like"/>
</dbReference>
<keyword evidence="4" id="KW-1185">Reference proteome</keyword>
<evidence type="ECO:0000313" key="3">
    <source>
        <dbReference type="EMBL" id="SSA47460.1"/>
    </source>
</evidence>
<dbReference type="Proteomes" id="UP000251571">
    <property type="component" value="Unassembled WGS sequence"/>
</dbReference>
<dbReference type="RefSeq" id="WP_109564837.1">
    <property type="nucleotide sequence ID" value="NZ_QGDJ01000006.1"/>
</dbReference>
<proteinExistence type="predicted"/>
<evidence type="ECO:0000313" key="4">
    <source>
        <dbReference type="Proteomes" id="UP000245839"/>
    </source>
</evidence>
<dbReference type="Pfam" id="PF01814">
    <property type="entry name" value="Hemerythrin"/>
    <property type="match status" value="1"/>
</dbReference>
<gene>
    <name evidence="2" type="ORF">BCF38_1067</name>
    <name evidence="3" type="ORF">SAMN05421539_1067</name>
</gene>
<accession>A0A2Y9ASN9</accession>
<organism evidence="3 5">
    <name type="scientific">Jannaschia seohaensis</name>
    <dbReference type="NCBI Taxonomy" id="475081"/>
    <lineage>
        <taxon>Bacteria</taxon>
        <taxon>Pseudomonadati</taxon>
        <taxon>Pseudomonadota</taxon>
        <taxon>Alphaproteobacteria</taxon>
        <taxon>Rhodobacterales</taxon>
        <taxon>Roseobacteraceae</taxon>
        <taxon>Jannaschia</taxon>
    </lineage>
</organism>
<dbReference type="OrthoDB" id="6077989at2"/>
<reference evidence="2 4" key="2">
    <citation type="submission" date="2018-03" db="EMBL/GenBank/DDBJ databases">
        <title>Genomic Encyclopedia of Archaeal and Bacterial Type Strains, Phase II (KMG-II): from individual species to whole genera.</title>
        <authorList>
            <person name="Goeker M."/>
        </authorList>
    </citation>
    <scope>NUCLEOTIDE SEQUENCE [LARGE SCALE GENOMIC DNA]</scope>
    <source>
        <strain evidence="2 4">DSM 25227</strain>
    </source>
</reference>
<dbReference type="EMBL" id="UETC01000006">
    <property type="protein sequence ID" value="SSA47460.1"/>
    <property type="molecule type" value="Genomic_DNA"/>
</dbReference>
<sequence>MTDLSLDTRDSLPEALRALVGGPARPDWASHPEFGPLTQFWLERHMMFRKLLEQIRADATARADGKIAPEAYDRLLMQRGGLFLNELNGHHGIEDQVYFPKMVAAAPQVARAFELLDADHHELHEEIEGFAADANALLRRQAGAAALEARMDKMARFLDRHLTDEEDVVVPVILRVGERHLG</sequence>
<evidence type="ECO:0000313" key="5">
    <source>
        <dbReference type="Proteomes" id="UP000251571"/>
    </source>
</evidence>